<comment type="caution">
    <text evidence="1">The sequence shown here is derived from an EMBL/GenBank/DDBJ whole genome shotgun (WGS) entry which is preliminary data.</text>
</comment>
<keyword evidence="2" id="KW-1185">Reference proteome</keyword>
<dbReference type="AlphaFoldDB" id="A0A4R4DTU3"/>
<evidence type="ECO:0000313" key="2">
    <source>
        <dbReference type="Proteomes" id="UP000295164"/>
    </source>
</evidence>
<dbReference type="OrthoDB" id="675769at2"/>
<reference evidence="1 2" key="1">
    <citation type="submission" date="2019-03" db="EMBL/GenBank/DDBJ databases">
        <authorList>
            <person name="Kim M.K.M."/>
        </authorList>
    </citation>
    <scope>NUCLEOTIDE SEQUENCE [LARGE SCALE GENOMIC DNA]</scope>
    <source>
        <strain evidence="1 2">17J68-15</strain>
    </source>
</reference>
<evidence type="ECO:0000313" key="1">
    <source>
        <dbReference type="EMBL" id="TCZ66431.1"/>
    </source>
</evidence>
<protein>
    <recommendedName>
        <fullName evidence="3">DNA-directed DNA polymerase family A palm domain-containing protein</fullName>
    </recommendedName>
</protein>
<gene>
    <name evidence="1" type="ORF">E0486_16750</name>
</gene>
<name>A0A4R4DTU3_9BACT</name>
<dbReference type="EMBL" id="SKFH01000043">
    <property type="protein sequence ID" value="TCZ66431.1"/>
    <property type="molecule type" value="Genomic_DNA"/>
</dbReference>
<organism evidence="1 2">
    <name type="scientific">Flaviaesturariibacter aridisoli</name>
    <dbReference type="NCBI Taxonomy" id="2545761"/>
    <lineage>
        <taxon>Bacteria</taxon>
        <taxon>Pseudomonadati</taxon>
        <taxon>Bacteroidota</taxon>
        <taxon>Chitinophagia</taxon>
        <taxon>Chitinophagales</taxon>
        <taxon>Chitinophagaceae</taxon>
        <taxon>Flaviaestuariibacter</taxon>
    </lineage>
</organism>
<sequence>MEADLQLYFKAFEVSNPQDQFRYRYVVHRIITLRIAFPDMYEQTGVTLNRNKLAQILAVPNKKASQIIKHLLGWQIVTKIKRHQAGKSCTYQLNPLRSGYRPKIWPLASTDGRFIKKVLRREFEAFEGQPLLKNQFETIKRFVRVNEGGLSYLSAKYGNQYLDQLIARYREGKGAGASYSDLFEHIEIEYEDLGLFGLLIGELFVRRPDPKSRIYTNLTSLKRSHRRFVNFDGKPMMMTDLVNSQIVFSIAVITNHLKARAGRAGFKEPAALTRYRTTALSGRFYETLAEKSGIELTEANRGDFKREFFRQLFFSRVRARGGPIKQAFKSMYRPIAVAINSIKKGGHAKFAVKLQRLEAEIMIDGVLKELIQMGFPALSLHDSIIVSCQDHLELAEDLIKRSMHGRYEFYPKFKRE</sequence>
<dbReference type="Proteomes" id="UP000295164">
    <property type="component" value="Unassembled WGS sequence"/>
</dbReference>
<evidence type="ECO:0008006" key="3">
    <source>
        <dbReference type="Google" id="ProtNLM"/>
    </source>
</evidence>
<dbReference type="RefSeq" id="WP_131853899.1">
    <property type="nucleotide sequence ID" value="NZ_SKFH01000043.1"/>
</dbReference>
<accession>A0A4R4DTU3</accession>
<proteinExistence type="predicted"/>